<evidence type="ECO:0000313" key="8">
    <source>
        <dbReference type="EMBL" id="SSX30343.1"/>
    </source>
</evidence>
<comment type="similarity">
    <text evidence="2 6">Belongs to the QNG1 protein family.</text>
</comment>
<dbReference type="PANTHER" id="PTHR21314">
    <property type="entry name" value="QUEUOSINE 5'-PHOSPHATE N-GLYCOSYLASE_HYDROLASE-RELATED"/>
    <property type="match status" value="1"/>
</dbReference>
<reference evidence="7" key="1">
    <citation type="submission" date="2018-04" db="EMBL/GenBank/DDBJ databases">
        <authorList>
            <person name="Go L.Y."/>
            <person name="Mitchell J.A."/>
        </authorList>
    </citation>
    <scope>NUCLEOTIDE SEQUENCE</scope>
    <source>
        <tissue evidence="7">Whole organism</tissue>
    </source>
</reference>
<dbReference type="EC" id="3.2.2.-" evidence="6"/>
<evidence type="ECO:0000313" key="7">
    <source>
        <dbReference type="EMBL" id="SSX10661.1"/>
    </source>
</evidence>
<evidence type="ECO:0000256" key="3">
    <source>
        <dbReference type="ARBA" id="ARBA00035306"/>
    </source>
</evidence>
<dbReference type="InterPro" id="IPR019438">
    <property type="entry name" value="Q_salvage"/>
</dbReference>
<sequence length="296" mass="34244">MRLQPKQAGEYITKHAKWLKINETGVDKIVDEVLKGILTKELLDNQTGYFALCAAINRALKEGFDITNPKYYSTITETDVEKIFRSDDGQTKIPLLKERVSCLHEAGRILLDKYDGSFINCVKKANKSAKSLLQLIIDEFPSFRDEATFNGLKVGIYKRAQILIGDIWACFRGQDYGEFTDINETITMFADYRVPQVLIYFGALEYSRQLNDILDSKILIPNGSEYEVEIRGASIHITELVKNRLLARISKEHPDLSTKFINSILLDHFLWDYRRKHNHLLEEKNIPFHRTISIYY</sequence>
<organism evidence="8">
    <name type="scientific">Culicoides sonorensis</name>
    <name type="common">Biting midge</name>
    <dbReference type="NCBI Taxonomy" id="179676"/>
    <lineage>
        <taxon>Eukaryota</taxon>
        <taxon>Metazoa</taxon>
        <taxon>Ecdysozoa</taxon>
        <taxon>Arthropoda</taxon>
        <taxon>Hexapoda</taxon>
        <taxon>Insecta</taxon>
        <taxon>Pterygota</taxon>
        <taxon>Neoptera</taxon>
        <taxon>Endopterygota</taxon>
        <taxon>Diptera</taxon>
        <taxon>Nematocera</taxon>
        <taxon>Chironomoidea</taxon>
        <taxon>Ceratopogonidae</taxon>
        <taxon>Ceratopogoninae</taxon>
        <taxon>Culicoides</taxon>
        <taxon>Monoculicoides</taxon>
    </lineage>
</organism>
<evidence type="ECO:0000256" key="1">
    <source>
        <dbReference type="ARBA" id="ARBA00022801"/>
    </source>
</evidence>
<dbReference type="AlphaFoldDB" id="A0A336MNF4"/>
<comment type="function">
    <text evidence="6">Catalyzes the hydrolysis of queuosine 5'-phosphate, releasing the nucleobase queuine (q). Is required for salvage of queuine from exogenous queuosine (Q) that is imported and then converted to queuosine 5'-phosphate intracellularly.</text>
</comment>
<evidence type="ECO:0000256" key="5">
    <source>
        <dbReference type="ARBA" id="ARBA00048204"/>
    </source>
</evidence>
<dbReference type="GO" id="GO:0016787">
    <property type="term" value="F:hydrolase activity"/>
    <property type="evidence" value="ECO:0007669"/>
    <property type="project" value="UniProtKB-KW"/>
</dbReference>
<dbReference type="VEuPathDB" id="VectorBase:CSON002337"/>
<evidence type="ECO:0000256" key="2">
    <source>
        <dbReference type="ARBA" id="ARBA00035119"/>
    </source>
</evidence>
<dbReference type="Pfam" id="PF10343">
    <property type="entry name" value="Q_salvage"/>
    <property type="match status" value="1"/>
</dbReference>
<dbReference type="PANTHER" id="PTHR21314:SF0">
    <property type="entry name" value="QUEUOSINE 5'-PHOSPHATE N-GLYCOSYLASE_HYDROLASE"/>
    <property type="match status" value="1"/>
</dbReference>
<evidence type="ECO:0000256" key="4">
    <source>
        <dbReference type="ARBA" id="ARBA00035393"/>
    </source>
</evidence>
<protein>
    <recommendedName>
        <fullName evidence="3 6">Queuosine 5'-phosphate N-glycosylase/hydrolase</fullName>
        <ecNumber evidence="6">3.2.2.-</ecNumber>
    </recommendedName>
    <alternativeName>
        <fullName evidence="4 6">Queuosine-nucleotide N-glycosylase/hydrolase</fullName>
    </alternativeName>
</protein>
<reference evidence="8" key="2">
    <citation type="submission" date="2018-07" db="EMBL/GenBank/DDBJ databases">
        <authorList>
            <person name="Quirk P.G."/>
            <person name="Krulwich T.A."/>
        </authorList>
    </citation>
    <scope>NUCLEOTIDE SEQUENCE</scope>
</reference>
<dbReference type="EMBL" id="UFQT01001395">
    <property type="protein sequence ID" value="SSX30343.1"/>
    <property type="molecule type" value="Genomic_DNA"/>
</dbReference>
<gene>
    <name evidence="8" type="primary">CSON002337</name>
</gene>
<dbReference type="EMBL" id="UFQS01001395">
    <property type="protein sequence ID" value="SSX10661.1"/>
    <property type="molecule type" value="Genomic_DNA"/>
</dbReference>
<evidence type="ECO:0000256" key="6">
    <source>
        <dbReference type="RuleBase" id="RU365002"/>
    </source>
</evidence>
<comment type="catalytic activity">
    <reaction evidence="5 6">
        <text>queuosine 5'-phosphate + H2O = queuine + D-ribose 5-phosphate</text>
        <dbReference type="Rhea" id="RHEA:75387"/>
        <dbReference type="ChEBI" id="CHEBI:15377"/>
        <dbReference type="ChEBI" id="CHEBI:17433"/>
        <dbReference type="ChEBI" id="CHEBI:78346"/>
        <dbReference type="ChEBI" id="CHEBI:194371"/>
    </reaction>
    <physiologicalReaction direction="left-to-right" evidence="5 6">
        <dbReference type="Rhea" id="RHEA:75388"/>
    </physiologicalReaction>
</comment>
<dbReference type="OMA" id="WATELAC"/>
<keyword evidence="1 6" id="KW-0378">Hydrolase</keyword>
<accession>A0A336MNF4</accession>
<proteinExistence type="inferred from homology"/>
<dbReference type="GO" id="GO:0006400">
    <property type="term" value="P:tRNA modification"/>
    <property type="evidence" value="ECO:0007669"/>
    <property type="project" value="TreeGrafter"/>
</dbReference>
<name>A0A336MNF4_CULSO</name>